<comment type="caution">
    <text evidence="1">The sequence shown here is derived from an EMBL/GenBank/DDBJ whole genome shotgun (WGS) entry which is preliminary data.</text>
</comment>
<protein>
    <submittedName>
        <fullName evidence="1">Uncharacterized protein</fullName>
    </submittedName>
</protein>
<feature type="non-terminal residue" evidence="1">
    <location>
        <position position="30"/>
    </location>
</feature>
<organism evidence="1">
    <name type="scientific">marine sediment metagenome</name>
    <dbReference type="NCBI Taxonomy" id="412755"/>
    <lineage>
        <taxon>unclassified sequences</taxon>
        <taxon>metagenomes</taxon>
        <taxon>ecological metagenomes</taxon>
    </lineage>
</organism>
<sequence length="30" mass="3292">MPLFFSILTRHGSQTLSVIQLPLGLIPKLA</sequence>
<gene>
    <name evidence="1" type="ORF">S01H1_14136</name>
</gene>
<name>X0T0J4_9ZZZZ</name>
<dbReference type="EMBL" id="BARS01007335">
    <property type="protein sequence ID" value="GAF81697.1"/>
    <property type="molecule type" value="Genomic_DNA"/>
</dbReference>
<evidence type="ECO:0000313" key="1">
    <source>
        <dbReference type="EMBL" id="GAF81697.1"/>
    </source>
</evidence>
<proteinExistence type="predicted"/>
<accession>X0T0J4</accession>
<dbReference type="AlphaFoldDB" id="X0T0J4"/>
<reference evidence="1" key="1">
    <citation type="journal article" date="2014" name="Front. Microbiol.">
        <title>High frequency of phylogenetically diverse reductive dehalogenase-homologous genes in deep subseafloor sedimentary metagenomes.</title>
        <authorList>
            <person name="Kawai M."/>
            <person name="Futagami T."/>
            <person name="Toyoda A."/>
            <person name="Takaki Y."/>
            <person name="Nishi S."/>
            <person name="Hori S."/>
            <person name="Arai W."/>
            <person name="Tsubouchi T."/>
            <person name="Morono Y."/>
            <person name="Uchiyama I."/>
            <person name="Ito T."/>
            <person name="Fujiyama A."/>
            <person name="Inagaki F."/>
            <person name="Takami H."/>
        </authorList>
    </citation>
    <scope>NUCLEOTIDE SEQUENCE</scope>
    <source>
        <strain evidence="1">Expedition CK06-06</strain>
    </source>
</reference>